<dbReference type="KEGG" id="atz:M5E07_09860"/>
<dbReference type="EMBL" id="CP098732">
    <property type="protein sequence ID" value="USE82123.1"/>
    <property type="molecule type" value="Genomic_DNA"/>
</dbReference>
<evidence type="ECO:0000313" key="2">
    <source>
        <dbReference type="Proteomes" id="UP001056716"/>
    </source>
</evidence>
<keyword evidence="2" id="KW-1185">Reference proteome</keyword>
<organism evidence="1 2">
    <name type="scientific">Acinetobacter tibetensis</name>
    <dbReference type="NCBI Taxonomy" id="2943497"/>
    <lineage>
        <taxon>Bacteria</taxon>
        <taxon>Pseudomonadati</taxon>
        <taxon>Pseudomonadota</taxon>
        <taxon>Gammaproteobacteria</taxon>
        <taxon>Moraxellales</taxon>
        <taxon>Moraxellaceae</taxon>
        <taxon>Acinetobacter</taxon>
    </lineage>
</organism>
<proteinExistence type="predicted"/>
<reference evidence="1" key="1">
    <citation type="submission" date="2022-06" db="EMBL/GenBank/DDBJ databases">
        <title>Isolation, identification and characterization of iprodione-degrading strains in Lhasa, Tibet.</title>
        <authorList>
            <person name="Pan H."/>
        </authorList>
    </citation>
    <scope>NUCLEOTIDE SEQUENCE</scope>
    <source>
        <strain evidence="1">Y-23</strain>
    </source>
</reference>
<sequence length="67" mass="7513">MMGFAMGSSGSENVADENYKGYFASLGLGYLVQKCHSFNAIAFMMDNNTHLDSPDKRLILSYTYQFN</sequence>
<name>A0AAE9LP90_9GAMM</name>
<gene>
    <name evidence="1" type="ORF">M5E07_09860</name>
</gene>
<dbReference type="RefSeq" id="WP_252218883.1">
    <property type="nucleotide sequence ID" value="NZ_CP098732.1"/>
</dbReference>
<evidence type="ECO:0000313" key="1">
    <source>
        <dbReference type="EMBL" id="USE82123.1"/>
    </source>
</evidence>
<protein>
    <submittedName>
        <fullName evidence="1">Uncharacterized protein</fullName>
    </submittedName>
</protein>
<dbReference type="AlphaFoldDB" id="A0AAE9LP90"/>
<accession>A0AAE9LP90</accession>
<dbReference type="Proteomes" id="UP001056716">
    <property type="component" value="Chromosome"/>
</dbReference>